<name>I2CPI3_NANGC</name>
<dbReference type="EMBL" id="JU967254">
    <property type="protein sequence ID" value="AFJ68816.1"/>
    <property type="molecule type" value="mRNA"/>
</dbReference>
<evidence type="ECO:0008006" key="2">
    <source>
        <dbReference type="Google" id="ProtNLM"/>
    </source>
</evidence>
<proteinExistence type="evidence at transcript level"/>
<reference evidence="1" key="2">
    <citation type="journal article" date="2012" name="Nat. Commun.">
        <title>Draft genome sequence and genetic transformation of the oleaginous alga Nannochloropis gaditana.</title>
        <authorList>
            <person name="Radakovits R."/>
            <person name="Jinkerson R.E."/>
            <person name="Fuerstenberg S.I."/>
            <person name="Tae H."/>
            <person name="Settlage R.E."/>
            <person name="Boore J.L."/>
            <person name="Posewitz M.C."/>
        </authorList>
    </citation>
    <scope>NUCLEOTIDE SEQUENCE</scope>
    <source>
        <strain evidence="1">CCMP526</strain>
    </source>
</reference>
<protein>
    <recommendedName>
        <fullName evidence="2">SPRY domain-containing protein</fullName>
    </recommendedName>
</protein>
<dbReference type="Gene3D" id="2.60.120.920">
    <property type="match status" value="1"/>
</dbReference>
<dbReference type="InterPro" id="IPR013320">
    <property type="entry name" value="ConA-like_dom_sf"/>
</dbReference>
<dbReference type="SUPFAM" id="SSF49899">
    <property type="entry name" value="Concanavalin A-like lectins/glucanases"/>
    <property type="match status" value="1"/>
</dbReference>
<gene>
    <name evidence="1" type="ORF">NGATSA_3031000</name>
</gene>
<reference evidence="1" key="1">
    <citation type="journal article" date="2012" name="Bioengineered">
        <title>Additional insights into the genome of the oleaginous model alga Nannochloropsis gaditana.</title>
        <authorList>
            <person name="Jinkerson R.E."/>
            <person name="Radakovits R."/>
            <person name="Posewitz M.C."/>
        </authorList>
    </citation>
    <scope>NUCLEOTIDE SEQUENCE</scope>
    <source>
        <strain evidence="1">CCMP526</strain>
    </source>
</reference>
<organism evidence="1">
    <name type="scientific">Nannochloropsis gaditana (strain CCMP526)</name>
    <name type="common">Green microalga</name>
    <name type="synonym">Microchloropsis gaditana</name>
    <dbReference type="NCBI Taxonomy" id="1093141"/>
    <lineage>
        <taxon>Eukaryota</taxon>
        <taxon>Sar</taxon>
        <taxon>Stramenopiles</taxon>
        <taxon>Ochrophyta</taxon>
        <taxon>Eustigmatophyceae</taxon>
        <taxon>Eustigmatales</taxon>
        <taxon>Monodopsidaceae</taxon>
        <taxon>Nannochloropsis</taxon>
    </lineage>
</organism>
<accession>I2CPI3</accession>
<sequence>MAAQSLKQQACLAVFNSEDTANGIVLSCGGHCATKVGTTGLYTSTRAMVPIMRNRHVFFQMSIMAEESAVASLCIGLSTPEMPLNTLVGSWKYSIGLCSTGQILVGSRWYGSSTKQHRFGCGCTIGVLIHIDECRCSDSWDGELVEASLKFSVNGVPVLLDASDGHPGGDVTPLFIPKDDDIYPTLTLHSPSTQVLGRFCAADILHPHRSLVGAPPGVPVYALDGSVVLQPDQDVGAINI</sequence>
<dbReference type="AlphaFoldDB" id="I2CPI3"/>
<dbReference type="InterPro" id="IPR043136">
    <property type="entry name" value="B30.2/SPRY_sf"/>
</dbReference>
<evidence type="ECO:0000313" key="1">
    <source>
        <dbReference type="EMBL" id="AFJ68816.1"/>
    </source>
</evidence>